<feature type="signal peptide" evidence="1">
    <location>
        <begin position="1"/>
        <end position="22"/>
    </location>
</feature>
<evidence type="ECO:0000313" key="4">
    <source>
        <dbReference type="Proteomes" id="UP000266426"/>
    </source>
</evidence>
<proteinExistence type="predicted"/>
<keyword evidence="1" id="KW-0732">Signal</keyword>
<evidence type="ECO:0000256" key="1">
    <source>
        <dbReference type="SAM" id="SignalP"/>
    </source>
</evidence>
<evidence type="ECO:0000259" key="2">
    <source>
        <dbReference type="Pfam" id="PF13485"/>
    </source>
</evidence>
<dbReference type="Pfam" id="PF14559">
    <property type="entry name" value="TPR_19"/>
    <property type="match status" value="1"/>
</dbReference>
<reference evidence="3 4" key="1">
    <citation type="journal article" date="2017" name="ISME J.">
        <title>Energy and carbon metabolisms in a deep terrestrial subsurface fluid microbial community.</title>
        <authorList>
            <person name="Momper L."/>
            <person name="Jungbluth S.P."/>
            <person name="Lee M.D."/>
            <person name="Amend J.P."/>
        </authorList>
    </citation>
    <scope>NUCLEOTIDE SEQUENCE [LARGE SCALE GENOMIC DNA]</scope>
    <source>
        <strain evidence="3">SURF_26</strain>
    </source>
</reference>
<comment type="caution">
    <text evidence="3">The sequence shown here is derived from an EMBL/GenBank/DDBJ whole genome shotgun (WGS) entry which is preliminary data.</text>
</comment>
<organism evidence="3 4">
    <name type="scientific">Candidatus Auribacter fodinae</name>
    <dbReference type="NCBI Taxonomy" id="2093366"/>
    <lineage>
        <taxon>Bacteria</taxon>
        <taxon>Pseudomonadati</taxon>
        <taxon>Candidatus Auribacterota</taxon>
        <taxon>Candidatus Auribacteria</taxon>
        <taxon>Candidatus Auribacterales</taxon>
        <taxon>Candidatus Auribacteraceae</taxon>
        <taxon>Candidatus Auribacter</taxon>
    </lineage>
</organism>
<dbReference type="Gene3D" id="1.25.40.10">
    <property type="entry name" value="Tetratricopeptide repeat domain"/>
    <property type="match status" value="1"/>
</dbReference>
<dbReference type="EMBL" id="QZJZ01000063">
    <property type="protein sequence ID" value="RJP58657.1"/>
    <property type="molecule type" value="Genomic_DNA"/>
</dbReference>
<feature type="chain" id="PRO_5017326473" description="Peptidase MA-like domain-containing protein" evidence="1">
    <location>
        <begin position="23"/>
        <end position="415"/>
    </location>
</feature>
<feature type="domain" description="Peptidase MA-like" evidence="2">
    <location>
        <begin position="272"/>
        <end position="377"/>
    </location>
</feature>
<dbReference type="AlphaFoldDB" id="A0A3A4R797"/>
<dbReference type="InterPro" id="IPR011990">
    <property type="entry name" value="TPR-like_helical_dom_sf"/>
</dbReference>
<accession>A0A3A4R797</accession>
<dbReference type="Pfam" id="PF13485">
    <property type="entry name" value="Peptidase_MA_2"/>
    <property type="match status" value="1"/>
</dbReference>
<gene>
    <name evidence="3" type="ORF">C4541_07595</name>
</gene>
<dbReference type="InterPro" id="IPR039568">
    <property type="entry name" value="Peptidase_MA-like_dom"/>
</dbReference>
<dbReference type="SUPFAM" id="SSF48452">
    <property type="entry name" value="TPR-like"/>
    <property type="match status" value="1"/>
</dbReference>
<sequence>MNRTIGLALIIISLMIAPSAEPQSNDFIEHNQTFLSNDKYESLIEAGKRALITHPNNSEIKHTIEMIYIEYALKLKKDGYPELAIPLLERASELNTGNETLHTLLALLYYAQGDLFNAKKEINIALIYKSNDPALLRLSAKINGLLEDYDQAIDNYITLNTGLTKTIDADKIERLKKEKQIVTDYKKISAHPFVIYYPDESYEERAQWVSEALVDGYLRLESWLGFTAQHEIVVYLFPTRQTFLEPHALKYAIGIYDGKIRLLVNHNNEIALRQTAVHELTHHALSSLTCRNTPFWLNEGLAQYTACESAGEISEANDFLQYENLENPEICTMSFDTVRIAYIQSYYTIDYLITNYGHGIIVDLVNGLKRGADPESVIEDITLLNYDDMRAEVSNFYSTAQKRVIGRKTAENRPA</sequence>
<protein>
    <recommendedName>
        <fullName evidence="2">Peptidase MA-like domain-containing protein</fullName>
    </recommendedName>
</protein>
<dbReference type="Proteomes" id="UP000266426">
    <property type="component" value="Unassembled WGS sequence"/>
</dbReference>
<evidence type="ECO:0000313" key="3">
    <source>
        <dbReference type="EMBL" id="RJP58657.1"/>
    </source>
</evidence>
<name>A0A3A4R797_9BACT</name>